<accession>A0ABP9U7R0</accession>
<dbReference type="RefSeq" id="WP_342038468.1">
    <property type="nucleotide sequence ID" value="NZ_BAABBK010000009.1"/>
</dbReference>
<dbReference type="PANTHER" id="PTHR32309">
    <property type="entry name" value="TYROSINE-PROTEIN KINASE"/>
    <property type="match status" value="1"/>
</dbReference>
<evidence type="ECO:0000313" key="3">
    <source>
        <dbReference type="Proteomes" id="UP001498935"/>
    </source>
</evidence>
<organism evidence="2 3">
    <name type="scientific">Brevibacterium ammoniilyticum</name>
    <dbReference type="NCBI Taxonomy" id="1046555"/>
    <lineage>
        <taxon>Bacteria</taxon>
        <taxon>Bacillati</taxon>
        <taxon>Actinomycetota</taxon>
        <taxon>Actinomycetes</taxon>
        <taxon>Micrococcales</taxon>
        <taxon>Brevibacteriaceae</taxon>
        <taxon>Brevibacterium</taxon>
    </lineage>
</organism>
<reference evidence="2 3" key="1">
    <citation type="submission" date="2024-02" db="EMBL/GenBank/DDBJ databases">
        <title>Characterization of antibiotic resistant novel bacterial strains and their environmental applications.</title>
        <authorList>
            <person name="Manzoor S."/>
            <person name="Abbas S."/>
            <person name="Arshad M."/>
            <person name="Li W.J."/>
            <person name="Ahmed I."/>
        </authorList>
    </citation>
    <scope>NUCLEOTIDE SEQUENCE [LARGE SCALE GENOMIC DNA]</scope>
    <source>
        <strain evidence="2 3">KACC 15558</strain>
    </source>
</reference>
<dbReference type="InterPro" id="IPR050445">
    <property type="entry name" value="Bact_polysacc_biosynth/exp"/>
</dbReference>
<proteinExistence type="predicted"/>
<dbReference type="PANTHER" id="PTHR32309:SF13">
    <property type="entry name" value="FERRIC ENTEROBACTIN TRANSPORT PROTEIN FEPE"/>
    <property type="match status" value="1"/>
</dbReference>
<feature type="compositionally biased region" description="Polar residues" evidence="1">
    <location>
        <begin position="473"/>
        <end position="484"/>
    </location>
</feature>
<dbReference type="EMBL" id="BAABNP010000009">
    <property type="protein sequence ID" value="GAA5341345.1"/>
    <property type="molecule type" value="Genomic_DNA"/>
</dbReference>
<keyword evidence="3" id="KW-1185">Reference proteome</keyword>
<evidence type="ECO:0000313" key="2">
    <source>
        <dbReference type="EMBL" id="GAA5341345.1"/>
    </source>
</evidence>
<comment type="caution">
    <text evidence="2">The sequence shown here is derived from an EMBL/GenBank/DDBJ whole genome shotgun (WGS) entry which is preliminary data.</text>
</comment>
<feature type="compositionally biased region" description="Basic and acidic residues" evidence="1">
    <location>
        <begin position="404"/>
        <end position="430"/>
    </location>
</feature>
<feature type="region of interest" description="Disordered" evidence="1">
    <location>
        <begin position="404"/>
        <end position="484"/>
    </location>
</feature>
<sequence>MSGQQIMRIYALRRWWVITSVLAGIIVGSVLAFTLPSIYESRSQAIVSVSDRTNVTAGESAAYVGDRIPTILEIAKSADFARVVAETPGVDLSASEVRSALQFALVPETTVIGITANADDPNVARQLADAASETISDSFLISQLGPDSGLEISVLQEAGEGTSAVFPDPVRFIAFGGLAGLTVGLILAPLRHGLDRRVRDVRDIRNTVGAQLLGVRDAAPSRSLRRMVANSGVATSTPVLLARLGVVGSRTGTRALALCGIEGVGNELASDLVETAAASGLNCALVSADPAALQTAHYRELSQVRGIDVVDADGGRGGGILSGRDLVAAMPRPYDSYDLIVYLGTDLVARPDASLYLDRADVAIIVTGEAPERSDLLVTRELIRAHGSAVDGFVVVSRNDRVGSGRSRAYGDRPRRAVKSRERTEPDISRGSRSSSIREAADWRDASEPATAEMEVVAVPRSREVPVRGSVDHITQPNSAGGQK</sequence>
<evidence type="ECO:0008006" key="4">
    <source>
        <dbReference type="Google" id="ProtNLM"/>
    </source>
</evidence>
<gene>
    <name evidence="2" type="ORF">KACC15558_23850</name>
</gene>
<dbReference type="Proteomes" id="UP001498935">
    <property type="component" value="Unassembled WGS sequence"/>
</dbReference>
<protein>
    <recommendedName>
        <fullName evidence="4">Polysaccharide chain length determinant N-terminal domain-containing protein</fullName>
    </recommendedName>
</protein>
<evidence type="ECO:0000256" key="1">
    <source>
        <dbReference type="SAM" id="MobiDB-lite"/>
    </source>
</evidence>
<name>A0ABP9U7R0_9MICO</name>